<dbReference type="InParanoid" id="A0A3N4LF88"/>
<accession>A0A3N4LF88</accession>
<evidence type="ECO:0000313" key="2">
    <source>
        <dbReference type="Proteomes" id="UP000267821"/>
    </source>
</evidence>
<reference evidence="1 2" key="1">
    <citation type="journal article" date="2018" name="Nat. Ecol. Evol.">
        <title>Pezizomycetes genomes reveal the molecular basis of ectomycorrhizal truffle lifestyle.</title>
        <authorList>
            <person name="Murat C."/>
            <person name="Payen T."/>
            <person name="Noel B."/>
            <person name="Kuo A."/>
            <person name="Morin E."/>
            <person name="Chen J."/>
            <person name="Kohler A."/>
            <person name="Krizsan K."/>
            <person name="Balestrini R."/>
            <person name="Da Silva C."/>
            <person name="Montanini B."/>
            <person name="Hainaut M."/>
            <person name="Levati E."/>
            <person name="Barry K.W."/>
            <person name="Belfiori B."/>
            <person name="Cichocki N."/>
            <person name="Clum A."/>
            <person name="Dockter R.B."/>
            <person name="Fauchery L."/>
            <person name="Guy J."/>
            <person name="Iotti M."/>
            <person name="Le Tacon F."/>
            <person name="Lindquist E.A."/>
            <person name="Lipzen A."/>
            <person name="Malagnac F."/>
            <person name="Mello A."/>
            <person name="Molinier V."/>
            <person name="Miyauchi S."/>
            <person name="Poulain J."/>
            <person name="Riccioni C."/>
            <person name="Rubini A."/>
            <person name="Sitrit Y."/>
            <person name="Splivallo R."/>
            <person name="Traeger S."/>
            <person name="Wang M."/>
            <person name="Zifcakova L."/>
            <person name="Wipf D."/>
            <person name="Zambonelli A."/>
            <person name="Paolocci F."/>
            <person name="Nowrousian M."/>
            <person name="Ottonello S."/>
            <person name="Baldrian P."/>
            <person name="Spatafora J.W."/>
            <person name="Henrissat B."/>
            <person name="Nagy L.G."/>
            <person name="Aury J.M."/>
            <person name="Wincker P."/>
            <person name="Grigoriev I.V."/>
            <person name="Bonfante P."/>
            <person name="Martin F.M."/>
        </authorList>
    </citation>
    <scope>NUCLEOTIDE SEQUENCE [LARGE SCALE GENOMIC DNA]</scope>
    <source>
        <strain evidence="1 2">ATCC MYA-4762</strain>
    </source>
</reference>
<dbReference type="Proteomes" id="UP000267821">
    <property type="component" value="Unassembled WGS sequence"/>
</dbReference>
<keyword evidence="2" id="KW-1185">Reference proteome</keyword>
<gene>
    <name evidence="1" type="ORF">L211DRAFT_840812</name>
</gene>
<evidence type="ECO:0000313" key="1">
    <source>
        <dbReference type="EMBL" id="RPB21386.1"/>
    </source>
</evidence>
<name>A0A3N4LF88_9PEZI</name>
<protein>
    <submittedName>
        <fullName evidence="1">Uncharacterized protein</fullName>
    </submittedName>
</protein>
<sequence>MDHRLSPSSRGITGLLPVPNANRVCSVDNYVGIFIILCGTSVAVSLQQVVYSGRGLCEFEEFAGWDMCTVVWADMWPNL</sequence>
<dbReference type="EMBL" id="ML121560">
    <property type="protein sequence ID" value="RPB21386.1"/>
    <property type="molecule type" value="Genomic_DNA"/>
</dbReference>
<dbReference type="AlphaFoldDB" id="A0A3N4LF88"/>
<organism evidence="1 2">
    <name type="scientific">Terfezia boudieri ATCC MYA-4762</name>
    <dbReference type="NCBI Taxonomy" id="1051890"/>
    <lineage>
        <taxon>Eukaryota</taxon>
        <taxon>Fungi</taxon>
        <taxon>Dikarya</taxon>
        <taxon>Ascomycota</taxon>
        <taxon>Pezizomycotina</taxon>
        <taxon>Pezizomycetes</taxon>
        <taxon>Pezizales</taxon>
        <taxon>Pezizaceae</taxon>
        <taxon>Terfezia</taxon>
    </lineage>
</organism>
<proteinExistence type="predicted"/>